<protein>
    <recommendedName>
        <fullName evidence="1">Putative competence-damage inducible protein</fullName>
    </recommendedName>
</protein>
<evidence type="ECO:0000313" key="3">
    <source>
        <dbReference type="EMBL" id="RAL26378.1"/>
    </source>
</evidence>
<gene>
    <name evidence="1" type="primary">cinA</name>
    <name evidence="3" type="ORF">DL897_05145</name>
</gene>
<dbReference type="Gene3D" id="3.90.950.20">
    <property type="entry name" value="CinA-like"/>
    <property type="match status" value="1"/>
</dbReference>
<dbReference type="AlphaFoldDB" id="A0A364K7X6"/>
<dbReference type="Gene3D" id="3.30.70.2860">
    <property type="match status" value="1"/>
</dbReference>
<dbReference type="HAMAP" id="MF_00226_B">
    <property type="entry name" value="CinA_B"/>
    <property type="match status" value="1"/>
</dbReference>
<comment type="caution">
    <text evidence="3">The sequence shown here is derived from an EMBL/GenBank/DDBJ whole genome shotgun (WGS) entry which is preliminary data.</text>
</comment>
<evidence type="ECO:0000256" key="1">
    <source>
        <dbReference type="HAMAP-Rule" id="MF_00226"/>
    </source>
</evidence>
<name>A0A364K7X6_9BACL</name>
<dbReference type="RefSeq" id="WP_113658063.1">
    <property type="nucleotide sequence ID" value="NZ_KZ845664.1"/>
</dbReference>
<comment type="similarity">
    <text evidence="1">Belongs to the CinA family.</text>
</comment>
<dbReference type="SMART" id="SM00852">
    <property type="entry name" value="MoCF_biosynth"/>
    <property type="match status" value="1"/>
</dbReference>
<accession>A0A364K7X6</accession>
<proteinExistence type="inferred from homology"/>
<dbReference type="NCBIfam" id="NF001813">
    <property type="entry name" value="PRK00549.1"/>
    <property type="match status" value="1"/>
</dbReference>
<dbReference type="InterPro" id="IPR036425">
    <property type="entry name" value="MoaB/Mog-like_dom_sf"/>
</dbReference>
<reference evidence="3 4" key="1">
    <citation type="submission" date="2018-06" db="EMBL/GenBank/DDBJ databases">
        <title>Thermoflavimicrobium daqus sp. nov., a thermophilic microbe isolated from Moutai-flavour Daqu.</title>
        <authorList>
            <person name="Wang X."/>
            <person name="Zhou H."/>
        </authorList>
    </citation>
    <scope>NUCLEOTIDE SEQUENCE [LARGE SCALE GENOMIC DNA]</scope>
    <source>
        <strain evidence="3 4">FBKL4.011</strain>
    </source>
</reference>
<dbReference type="Pfam" id="PF18146">
    <property type="entry name" value="CinA_KH"/>
    <property type="match status" value="1"/>
</dbReference>
<dbReference type="Proteomes" id="UP000251213">
    <property type="component" value="Unassembled WGS sequence"/>
</dbReference>
<dbReference type="InterPro" id="IPR008136">
    <property type="entry name" value="CinA_C"/>
</dbReference>
<dbReference type="InterPro" id="IPR050101">
    <property type="entry name" value="CinA"/>
</dbReference>
<dbReference type="SUPFAM" id="SSF53218">
    <property type="entry name" value="Molybdenum cofactor biosynthesis proteins"/>
    <property type="match status" value="1"/>
</dbReference>
<dbReference type="PIRSF" id="PIRSF006728">
    <property type="entry name" value="CinA"/>
    <property type="match status" value="1"/>
</dbReference>
<dbReference type="InterPro" id="IPR008135">
    <property type="entry name" value="Competence-induced_CinA"/>
</dbReference>
<feature type="domain" description="MoaB/Mog" evidence="2">
    <location>
        <begin position="4"/>
        <end position="170"/>
    </location>
</feature>
<dbReference type="SUPFAM" id="SSF142433">
    <property type="entry name" value="CinA-like"/>
    <property type="match status" value="1"/>
</dbReference>
<dbReference type="OrthoDB" id="9801454at2"/>
<dbReference type="InterPro" id="IPR041424">
    <property type="entry name" value="CinA_KH"/>
</dbReference>
<evidence type="ECO:0000259" key="2">
    <source>
        <dbReference type="SMART" id="SM00852"/>
    </source>
</evidence>
<dbReference type="PANTHER" id="PTHR13939">
    <property type="entry name" value="NICOTINAMIDE-NUCLEOTIDE AMIDOHYDROLASE PNCC"/>
    <property type="match status" value="1"/>
</dbReference>
<sequence length="417" mass="46448">MRAEIITVGTELVSGQTLDRHSYYLSQECYTLGVPVYFHTSVGDNDKQLMDVIRLAHSRSDLVFLCGGLGPTEDDLTKEVLAEFLAEELILDPKALDHLKQIFIHRLEEIPSNNYKQAYVFKNGTLFHNLHGTAPGLTVTKDQVTYILLPGPPRELKPMFEASVRPFLMRLLSQKSVIRLKDYGFFGIGESSLAEKLNDLIQNQSNPTIATYAKDVGVILRLTAYATDEEEAERLFAPLEEEVFRRVGSYCYSKQNESLEEVVFGLLSQQNKTVAFAESCTGGLATHLLTTVPGSSKVVKGGLVCYTNEIKTLMANVPEDTLNKYGSVSFETAKYLADNTRQQFTTDYALSITGIAGPSATEGKPIGLIWIGLAERGKVTRVYQLQLKGSRKRIQLLAANYALFILQQRIKKGELMQ</sequence>
<dbReference type="Pfam" id="PF00994">
    <property type="entry name" value="MoCF_biosynth"/>
    <property type="match status" value="1"/>
</dbReference>
<organism evidence="3 4">
    <name type="scientific">Thermoflavimicrobium daqui</name>
    <dbReference type="NCBI Taxonomy" id="2137476"/>
    <lineage>
        <taxon>Bacteria</taxon>
        <taxon>Bacillati</taxon>
        <taxon>Bacillota</taxon>
        <taxon>Bacilli</taxon>
        <taxon>Bacillales</taxon>
        <taxon>Thermoactinomycetaceae</taxon>
        <taxon>Thermoflavimicrobium</taxon>
    </lineage>
</organism>
<dbReference type="Pfam" id="PF02464">
    <property type="entry name" value="CinA"/>
    <property type="match status" value="1"/>
</dbReference>
<keyword evidence="4" id="KW-1185">Reference proteome</keyword>
<evidence type="ECO:0000313" key="4">
    <source>
        <dbReference type="Proteomes" id="UP000251213"/>
    </source>
</evidence>
<dbReference type="NCBIfam" id="TIGR00200">
    <property type="entry name" value="cinA_nterm"/>
    <property type="match status" value="1"/>
</dbReference>
<dbReference type="CDD" id="cd00885">
    <property type="entry name" value="cinA"/>
    <property type="match status" value="1"/>
</dbReference>
<dbReference type="EMBL" id="QJKK01000002">
    <property type="protein sequence ID" value="RAL26378.1"/>
    <property type="molecule type" value="Genomic_DNA"/>
</dbReference>
<dbReference type="NCBIfam" id="TIGR00199">
    <property type="entry name" value="PncC_domain"/>
    <property type="match status" value="1"/>
</dbReference>
<dbReference type="PANTHER" id="PTHR13939:SF0">
    <property type="entry name" value="NMN AMIDOHYDROLASE-LIKE PROTEIN YFAY"/>
    <property type="match status" value="1"/>
</dbReference>
<dbReference type="InterPro" id="IPR036653">
    <property type="entry name" value="CinA-like_C"/>
</dbReference>
<dbReference type="Gene3D" id="3.40.980.10">
    <property type="entry name" value="MoaB/Mog-like domain"/>
    <property type="match status" value="1"/>
</dbReference>
<dbReference type="InterPro" id="IPR001453">
    <property type="entry name" value="MoaB/Mog_dom"/>
</dbReference>
<reference evidence="3 4" key="2">
    <citation type="submission" date="2018-06" db="EMBL/GenBank/DDBJ databases">
        <authorList>
            <person name="Zhirakovskaya E."/>
        </authorList>
    </citation>
    <scope>NUCLEOTIDE SEQUENCE [LARGE SCALE GENOMIC DNA]</scope>
    <source>
        <strain evidence="3 4">FBKL4.011</strain>
    </source>
</reference>